<comment type="function">
    <text evidence="6">Quinone reductase that provides resistance to thiol-specific stress caused by electrophilic quinones.</text>
</comment>
<dbReference type="GO" id="GO:0009055">
    <property type="term" value="F:electron transfer activity"/>
    <property type="evidence" value="ECO:0007669"/>
    <property type="project" value="UniProtKB-UniRule"/>
</dbReference>
<evidence type="ECO:0000256" key="3">
    <source>
        <dbReference type="ARBA" id="ARBA00023002"/>
    </source>
</evidence>
<dbReference type="GO" id="GO:0010181">
    <property type="term" value="F:FMN binding"/>
    <property type="evidence" value="ECO:0007669"/>
    <property type="project" value="UniProtKB-UniRule"/>
</dbReference>
<dbReference type="RefSeq" id="WP_126141014.1">
    <property type="nucleotide sequence ID" value="NZ_RXHU01000024.1"/>
</dbReference>
<comment type="catalytic activity">
    <reaction evidence="5">
        <text>N,N-dimethyl-1,4-phenylenediamine + anthranilate + 2 NAD(+) = 2-(4-dimethylaminophenyl)diazenylbenzoate + 2 NADH + 2 H(+)</text>
        <dbReference type="Rhea" id="RHEA:55872"/>
        <dbReference type="ChEBI" id="CHEBI:15378"/>
        <dbReference type="ChEBI" id="CHEBI:15783"/>
        <dbReference type="ChEBI" id="CHEBI:16567"/>
        <dbReference type="ChEBI" id="CHEBI:57540"/>
        <dbReference type="ChEBI" id="CHEBI:57945"/>
        <dbReference type="ChEBI" id="CHEBI:71579"/>
        <dbReference type="EC" id="1.7.1.17"/>
    </reaction>
    <physiologicalReaction direction="right-to-left" evidence="5">
        <dbReference type="Rhea" id="RHEA:55874"/>
    </physiologicalReaction>
</comment>
<evidence type="ECO:0000256" key="4">
    <source>
        <dbReference type="ARBA" id="ARBA00023027"/>
    </source>
</evidence>
<comment type="function">
    <text evidence="6">Also exhibits azoreductase activity. Catalyzes the reductive cleavage of the azo bond in aromatic azo compounds to the corresponding amines.</text>
</comment>
<organism evidence="8 9">
    <name type="scientific">Paenibacillus whitsoniae</name>
    <dbReference type="NCBI Taxonomy" id="2496558"/>
    <lineage>
        <taxon>Bacteria</taxon>
        <taxon>Bacillati</taxon>
        <taxon>Bacillota</taxon>
        <taxon>Bacilli</taxon>
        <taxon>Bacillales</taxon>
        <taxon>Paenibacillaceae</taxon>
        <taxon>Paenibacillus</taxon>
    </lineage>
</organism>
<dbReference type="InterPro" id="IPR023048">
    <property type="entry name" value="NADH:quinone_OxRdtase_FMN_depd"/>
</dbReference>
<evidence type="ECO:0000259" key="7">
    <source>
        <dbReference type="Pfam" id="PF02525"/>
    </source>
</evidence>
<evidence type="ECO:0000256" key="5">
    <source>
        <dbReference type="ARBA" id="ARBA00048542"/>
    </source>
</evidence>
<dbReference type="Pfam" id="PF02525">
    <property type="entry name" value="Flavodoxin_2"/>
    <property type="match status" value="1"/>
</dbReference>
<comment type="cofactor">
    <cofactor evidence="6">
        <name>FMN</name>
        <dbReference type="ChEBI" id="CHEBI:58210"/>
    </cofactor>
    <text evidence="6">Binds 1 FMN per subunit.</text>
</comment>
<dbReference type="SUPFAM" id="SSF52218">
    <property type="entry name" value="Flavoproteins"/>
    <property type="match status" value="1"/>
</dbReference>
<keyword evidence="4 6" id="KW-0520">NAD</keyword>
<evidence type="ECO:0000313" key="8">
    <source>
        <dbReference type="EMBL" id="RTE09968.1"/>
    </source>
</evidence>
<dbReference type="PANTHER" id="PTHR43741">
    <property type="entry name" value="FMN-DEPENDENT NADH-AZOREDUCTASE 1"/>
    <property type="match status" value="1"/>
</dbReference>
<evidence type="ECO:0000256" key="6">
    <source>
        <dbReference type="HAMAP-Rule" id="MF_01216"/>
    </source>
</evidence>
<protein>
    <recommendedName>
        <fullName evidence="6">FMN dependent NADH:quinone oxidoreductase</fullName>
        <ecNumber evidence="6">1.6.5.-</ecNumber>
    </recommendedName>
    <alternativeName>
        <fullName evidence="6">Azo-dye reductase</fullName>
    </alternativeName>
    <alternativeName>
        <fullName evidence="6">FMN-dependent NADH-azo compound oxidoreductase</fullName>
    </alternativeName>
    <alternativeName>
        <fullName evidence="6">FMN-dependent NADH-azoreductase</fullName>
        <ecNumber evidence="6">1.7.1.17</ecNumber>
    </alternativeName>
</protein>
<dbReference type="EC" id="1.7.1.17" evidence="6"/>
<keyword evidence="2 6" id="KW-0288">FMN</keyword>
<evidence type="ECO:0000256" key="2">
    <source>
        <dbReference type="ARBA" id="ARBA00022643"/>
    </source>
</evidence>
<comment type="subunit">
    <text evidence="6">Homodimer.</text>
</comment>
<keyword evidence="1 6" id="KW-0285">Flavoprotein</keyword>
<name>A0A3S0ICI2_9BACL</name>
<evidence type="ECO:0000256" key="1">
    <source>
        <dbReference type="ARBA" id="ARBA00022630"/>
    </source>
</evidence>
<comment type="caution">
    <text evidence="6">Lacks conserved residue(s) required for the propagation of feature annotation.</text>
</comment>
<dbReference type="EC" id="1.6.5.-" evidence="6"/>
<dbReference type="GO" id="GO:0016652">
    <property type="term" value="F:oxidoreductase activity, acting on NAD(P)H as acceptor"/>
    <property type="evidence" value="ECO:0007669"/>
    <property type="project" value="UniProtKB-UniRule"/>
</dbReference>
<feature type="binding site" evidence="6">
    <location>
        <begin position="18"/>
        <end position="20"/>
    </location>
    <ligand>
        <name>FMN</name>
        <dbReference type="ChEBI" id="CHEBI:58210"/>
    </ligand>
</feature>
<comment type="similarity">
    <text evidence="6">Belongs to the azoreductase type 1 family.</text>
</comment>
<dbReference type="OrthoDB" id="9805013at2"/>
<dbReference type="HAMAP" id="MF_01216">
    <property type="entry name" value="Azoreductase_type1"/>
    <property type="match status" value="1"/>
</dbReference>
<dbReference type="GO" id="GO:0016655">
    <property type="term" value="F:oxidoreductase activity, acting on NAD(P)H, quinone or similar compound as acceptor"/>
    <property type="evidence" value="ECO:0007669"/>
    <property type="project" value="InterPro"/>
</dbReference>
<comment type="catalytic activity">
    <reaction evidence="6">
        <text>2 a quinone + NADH + H(+) = 2 a 1,4-benzosemiquinone + NAD(+)</text>
        <dbReference type="Rhea" id="RHEA:65952"/>
        <dbReference type="ChEBI" id="CHEBI:15378"/>
        <dbReference type="ChEBI" id="CHEBI:57540"/>
        <dbReference type="ChEBI" id="CHEBI:57945"/>
        <dbReference type="ChEBI" id="CHEBI:132124"/>
        <dbReference type="ChEBI" id="CHEBI:134225"/>
    </reaction>
</comment>
<accession>A0A3S0ICI2</accession>
<dbReference type="AlphaFoldDB" id="A0A3S0ICI2"/>
<gene>
    <name evidence="6" type="primary">azoR</name>
    <name evidence="8" type="ORF">EJQ19_09720</name>
</gene>
<dbReference type="EMBL" id="RXHU01000024">
    <property type="protein sequence ID" value="RTE09968.1"/>
    <property type="molecule type" value="Genomic_DNA"/>
</dbReference>
<evidence type="ECO:0000313" key="9">
    <source>
        <dbReference type="Proteomes" id="UP000276128"/>
    </source>
</evidence>
<keyword evidence="3 6" id="KW-0560">Oxidoreductase</keyword>
<proteinExistence type="inferred from homology"/>
<reference evidence="8 9" key="1">
    <citation type="submission" date="2018-12" db="EMBL/GenBank/DDBJ databases">
        <title>Bacillus ochoae sp. nov., Paenibacillus whitsoniae sp. nov., Paenibacillus spiritus sp. nov. Isolated from the Mars Exploration Rover during spacecraft assembly.</title>
        <authorList>
            <person name="Seuylemezian A."/>
            <person name="Vaishampayan P."/>
        </authorList>
    </citation>
    <scope>NUCLEOTIDE SEQUENCE [LARGE SCALE GENOMIC DNA]</scope>
    <source>
        <strain evidence="8 9">MER 54</strain>
    </source>
</reference>
<dbReference type="InterPro" id="IPR050104">
    <property type="entry name" value="FMN-dep_NADH:Q_OxRdtase_AzoR1"/>
</dbReference>
<dbReference type="PANTHER" id="PTHR43741:SF7">
    <property type="entry name" value="FMN-DEPENDENT NADH:QUINONE OXIDOREDUCTASE"/>
    <property type="match status" value="1"/>
</dbReference>
<dbReference type="InterPro" id="IPR003680">
    <property type="entry name" value="Flavodoxin_fold"/>
</dbReference>
<dbReference type="InterPro" id="IPR029039">
    <property type="entry name" value="Flavoprotein-like_sf"/>
</dbReference>
<comment type="caution">
    <text evidence="8">The sequence shown here is derived from an EMBL/GenBank/DDBJ whole genome shotgun (WGS) entry which is preliminary data.</text>
</comment>
<dbReference type="Gene3D" id="3.40.50.360">
    <property type="match status" value="1"/>
</dbReference>
<keyword evidence="9" id="KW-1185">Reference proteome</keyword>
<feature type="domain" description="Flavodoxin-like fold" evidence="7">
    <location>
        <begin position="3"/>
        <end position="204"/>
    </location>
</feature>
<dbReference type="Proteomes" id="UP000276128">
    <property type="component" value="Unassembled WGS sequence"/>
</dbReference>
<sequence>MLRVLVINAHPKVAIEKSKSLQVARHFKEKLHELEPTAAIETLELYGNDIPVVDGVVLSAWGKLAAGEDLSETEHKITHRMGELLEKFKWANRYVFVLPLYNFNIPSKLKDYLDNVLIARETFAYGENGPIGLLNDGRKVLVIQASDGIYSQGGWYADVEFSHKYLKMISTFVGIDDYTIIRAEGGARLEREAILSKAKQEAEEAARHFAAHSGVTT</sequence>